<evidence type="ECO:0000259" key="3">
    <source>
        <dbReference type="Pfam" id="PF23868"/>
    </source>
</evidence>
<evidence type="ECO:0000256" key="2">
    <source>
        <dbReference type="SAM" id="Phobius"/>
    </source>
</evidence>
<sequence length="601" mass="63101">MARPPRTRTVGPRLAPSPLACRGAQGLVSALLDDPLASNPDLAVQLESRRLGPAPPEALTIRHGDAAQPSPSEVQVPSKWLRETNAQVVEIVHGDVPPLESSFSALHLADIVVLVLSDSTLLSSKAAQTLLYNLHTKPNLLLALNCPDASPSASTSPLRTLQHQLDTLFPSPEGGQPAALAISTEQALAALEALSPSEPDQPPSYDAFQKGYIASRIPHLHQLLTTALIADSPASSTTGPTPLQLQTAHYVLSAALSRAAFAGAQVADSLTTASSALSALAQHAAEQKAALLASLGVEGSTGLVRVPADEQRASLAALDELFASRLEWYKLPYRVDDLHAEVALVVGGTFLPSFEKQLVFATARAHNAAQALSSRVDAVFASPTFSAAPRSTPLSPAAQLASLYSATLLNSLAQAGTASLSALSASPTSSTALSSAVSRRRAQITAPGGPTDLLQRRAQRAVVRSATFAASSVALAGAGEALGWVAQTGTSVGLGLLGVTLGAWGLQRAWGKAVRRFRKDVGERVVGGLEEDLGVRARRIAERAGYKAEVAVRLGEDKVRERRVEWEAFRATLRCIEERRRALVDETEVDAVAQPKKRIGA</sequence>
<gene>
    <name evidence="4" type="ORF">Rhopal_004090-T1</name>
</gene>
<accession>A0AAV5GMG2</accession>
<keyword evidence="2" id="KW-0472">Membrane</keyword>
<dbReference type="PANTHER" id="PTHR38644:SF1">
    <property type="entry name" value="EXPRESSED PROTEIN"/>
    <property type="match status" value="1"/>
</dbReference>
<dbReference type="Proteomes" id="UP001342314">
    <property type="component" value="Unassembled WGS sequence"/>
</dbReference>
<keyword evidence="2" id="KW-0812">Transmembrane</keyword>
<name>A0AAV5GMG2_9BASI</name>
<dbReference type="InterPro" id="IPR056196">
    <property type="entry name" value="Mmc1_C"/>
</dbReference>
<dbReference type="EMBL" id="BQKY01000008">
    <property type="protein sequence ID" value="GJN91075.1"/>
    <property type="molecule type" value="Genomic_DNA"/>
</dbReference>
<keyword evidence="2" id="KW-1133">Transmembrane helix</keyword>
<evidence type="ECO:0000313" key="4">
    <source>
        <dbReference type="EMBL" id="GJN91075.1"/>
    </source>
</evidence>
<evidence type="ECO:0000256" key="1">
    <source>
        <dbReference type="SAM" id="MobiDB-lite"/>
    </source>
</evidence>
<comment type="caution">
    <text evidence="4">The sequence shown here is derived from an EMBL/GenBank/DDBJ whole genome shotgun (WGS) entry which is preliminary data.</text>
</comment>
<feature type="transmembrane region" description="Helical" evidence="2">
    <location>
        <begin position="484"/>
        <end position="506"/>
    </location>
</feature>
<feature type="domain" description="Mmc1 C-terminal" evidence="3">
    <location>
        <begin position="317"/>
        <end position="524"/>
    </location>
</feature>
<feature type="region of interest" description="Disordered" evidence="1">
    <location>
        <begin position="54"/>
        <end position="73"/>
    </location>
</feature>
<reference evidence="4 5" key="1">
    <citation type="submission" date="2021-12" db="EMBL/GenBank/DDBJ databases">
        <title>High titer production of polyol ester of fatty acids by Rhodotorula paludigena BS15 towards product separation-free biomass refinery.</title>
        <authorList>
            <person name="Mano J."/>
            <person name="Ono H."/>
            <person name="Tanaka T."/>
            <person name="Naito K."/>
            <person name="Sushida H."/>
            <person name="Ike M."/>
            <person name="Tokuyasu K."/>
            <person name="Kitaoka M."/>
        </authorList>
    </citation>
    <scope>NUCLEOTIDE SEQUENCE [LARGE SCALE GENOMIC DNA]</scope>
    <source>
        <strain evidence="4 5">BS15</strain>
    </source>
</reference>
<proteinExistence type="predicted"/>
<keyword evidence="5" id="KW-1185">Reference proteome</keyword>
<organism evidence="4 5">
    <name type="scientific">Rhodotorula paludigena</name>
    <dbReference type="NCBI Taxonomy" id="86838"/>
    <lineage>
        <taxon>Eukaryota</taxon>
        <taxon>Fungi</taxon>
        <taxon>Dikarya</taxon>
        <taxon>Basidiomycota</taxon>
        <taxon>Pucciniomycotina</taxon>
        <taxon>Microbotryomycetes</taxon>
        <taxon>Sporidiobolales</taxon>
        <taxon>Sporidiobolaceae</taxon>
        <taxon>Rhodotorula</taxon>
    </lineage>
</organism>
<evidence type="ECO:0000313" key="5">
    <source>
        <dbReference type="Proteomes" id="UP001342314"/>
    </source>
</evidence>
<dbReference type="AlphaFoldDB" id="A0AAV5GMG2"/>
<dbReference type="Pfam" id="PF23868">
    <property type="entry name" value="Mmc1_C"/>
    <property type="match status" value="1"/>
</dbReference>
<dbReference type="PANTHER" id="PTHR38644">
    <property type="entry name" value="EXPRESSED PROTEIN"/>
    <property type="match status" value="1"/>
</dbReference>
<protein>
    <recommendedName>
        <fullName evidence="3">Mmc1 C-terminal domain-containing protein</fullName>
    </recommendedName>
</protein>